<name>A0A2Z7D1Q9_9LAMI</name>
<accession>A0A2Z7D1Q9</accession>
<proteinExistence type="predicted"/>
<reference evidence="2 3" key="1">
    <citation type="journal article" date="2015" name="Proc. Natl. Acad. Sci. U.S.A.">
        <title>The resurrection genome of Boea hygrometrica: A blueprint for survival of dehydration.</title>
        <authorList>
            <person name="Xiao L."/>
            <person name="Yang G."/>
            <person name="Zhang L."/>
            <person name="Yang X."/>
            <person name="Zhao S."/>
            <person name="Ji Z."/>
            <person name="Zhou Q."/>
            <person name="Hu M."/>
            <person name="Wang Y."/>
            <person name="Chen M."/>
            <person name="Xu Y."/>
            <person name="Jin H."/>
            <person name="Xiao X."/>
            <person name="Hu G."/>
            <person name="Bao F."/>
            <person name="Hu Y."/>
            <person name="Wan P."/>
            <person name="Li L."/>
            <person name="Deng X."/>
            <person name="Kuang T."/>
            <person name="Xiang C."/>
            <person name="Zhu J.K."/>
            <person name="Oliver M.J."/>
            <person name="He Y."/>
        </authorList>
    </citation>
    <scope>NUCLEOTIDE SEQUENCE [LARGE SCALE GENOMIC DNA]</scope>
    <source>
        <strain evidence="3">cv. XS01</strain>
    </source>
</reference>
<protein>
    <submittedName>
        <fullName evidence="2">Midasin</fullName>
    </submittedName>
</protein>
<organism evidence="2 3">
    <name type="scientific">Dorcoceras hygrometricum</name>
    <dbReference type="NCBI Taxonomy" id="472368"/>
    <lineage>
        <taxon>Eukaryota</taxon>
        <taxon>Viridiplantae</taxon>
        <taxon>Streptophyta</taxon>
        <taxon>Embryophyta</taxon>
        <taxon>Tracheophyta</taxon>
        <taxon>Spermatophyta</taxon>
        <taxon>Magnoliopsida</taxon>
        <taxon>eudicotyledons</taxon>
        <taxon>Gunneridae</taxon>
        <taxon>Pentapetalae</taxon>
        <taxon>asterids</taxon>
        <taxon>lamiids</taxon>
        <taxon>Lamiales</taxon>
        <taxon>Gesneriaceae</taxon>
        <taxon>Didymocarpoideae</taxon>
        <taxon>Trichosporeae</taxon>
        <taxon>Loxocarpinae</taxon>
        <taxon>Dorcoceras</taxon>
    </lineage>
</organism>
<evidence type="ECO:0000313" key="2">
    <source>
        <dbReference type="EMBL" id="KZV52950.1"/>
    </source>
</evidence>
<dbReference type="AlphaFoldDB" id="A0A2Z7D1Q9"/>
<dbReference type="Proteomes" id="UP000250235">
    <property type="component" value="Unassembled WGS sequence"/>
</dbReference>
<keyword evidence="3" id="KW-1185">Reference proteome</keyword>
<sequence>MAYALIHNAIQVYFDSVLGREHEGMVAIFEAFCYLDSEGFWAVLQPFTKLLWWSSSTTLQSGTVCILLKNAPDLELVESKEFTPLKILSTKTVGTYVAKNKNIFVDEDEPAVEKPAEKKKAVSKKRPATTVAAPVVKRKRTMGRAAPEAQSLALVTVAQEAVPIQMVSAVTPPAPKLKARKRKLKLPVGSDDEIVEKEPDVENVVEQQREKTTADDVDKIIDQIITETTQMETDLEFLKEPLRYGEDDDMSGSKQPSKIIEMAEETEKDKEIEPVTNDDLSLPKSVATMPESEDIVPLIKVLELTDKSKSDEESMSIEDILKHIPVDMIYID</sequence>
<evidence type="ECO:0000256" key="1">
    <source>
        <dbReference type="SAM" id="MobiDB-lite"/>
    </source>
</evidence>
<feature type="region of interest" description="Disordered" evidence="1">
    <location>
        <begin position="265"/>
        <end position="288"/>
    </location>
</feature>
<evidence type="ECO:0000313" key="3">
    <source>
        <dbReference type="Proteomes" id="UP000250235"/>
    </source>
</evidence>
<gene>
    <name evidence="2" type="ORF">F511_33592</name>
</gene>
<dbReference type="EMBL" id="KQ990582">
    <property type="protein sequence ID" value="KZV52950.1"/>
    <property type="molecule type" value="Genomic_DNA"/>
</dbReference>